<reference evidence="3" key="1">
    <citation type="journal article" date="2017" name="Plant J.">
        <title>The pomegranate (Punica granatum L.) genome and the genomics of punicalagin biosynthesis.</title>
        <authorList>
            <person name="Qin G."/>
            <person name="Xu C."/>
            <person name="Ming R."/>
            <person name="Tang H."/>
            <person name="Guyot R."/>
            <person name="Kramer E.M."/>
            <person name="Hu Y."/>
            <person name="Yi X."/>
            <person name="Qi Y."/>
            <person name="Xu X."/>
            <person name="Gao Z."/>
            <person name="Pan H."/>
            <person name="Jian J."/>
            <person name="Tian Y."/>
            <person name="Yue Z."/>
            <person name="Xu Y."/>
        </authorList>
    </citation>
    <scope>NUCLEOTIDE SEQUENCE [LARGE SCALE GENOMIC DNA]</scope>
    <source>
        <strain evidence="3">cv. Dabenzi</strain>
    </source>
</reference>
<accession>A0A218WNV6</accession>
<dbReference type="Proteomes" id="UP000197138">
    <property type="component" value="Unassembled WGS sequence"/>
</dbReference>
<gene>
    <name evidence="2" type="ORF">CDL15_Pgr005093</name>
</gene>
<protein>
    <submittedName>
        <fullName evidence="2">Uncharacterized protein</fullName>
    </submittedName>
</protein>
<evidence type="ECO:0000256" key="1">
    <source>
        <dbReference type="SAM" id="MobiDB-lite"/>
    </source>
</evidence>
<comment type="caution">
    <text evidence="2">The sequence shown here is derived from an EMBL/GenBank/DDBJ whole genome shotgun (WGS) entry which is preliminary data.</text>
</comment>
<evidence type="ECO:0000313" key="3">
    <source>
        <dbReference type="Proteomes" id="UP000197138"/>
    </source>
</evidence>
<proteinExistence type="predicted"/>
<organism evidence="2 3">
    <name type="scientific">Punica granatum</name>
    <name type="common">Pomegranate</name>
    <dbReference type="NCBI Taxonomy" id="22663"/>
    <lineage>
        <taxon>Eukaryota</taxon>
        <taxon>Viridiplantae</taxon>
        <taxon>Streptophyta</taxon>
        <taxon>Embryophyta</taxon>
        <taxon>Tracheophyta</taxon>
        <taxon>Spermatophyta</taxon>
        <taxon>Magnoliopsida</taxon>
        <taxon>eudicotyledons</taxon>
        <taxon>Gunneridae</taxon>
        <taxon>Pentapetalae</taxon>
        <taxon>rosids</taxon>
        <taxon>malvids</taxon>
        <taxon>Myrtales</taxon>
        <taxon>Lythraceae</taxon>
        <taxon>Punica</taxon>
    </lineage>
</organism>
<sequence>MVVSELWARAVGGGELRGVCWAQREFLLKVSEVAVAEKKQENGREQEVCLVGVQKIEAETRQRGAKEGHGLGREGRDEKGKKAAEQRKKKEDGTAERKN</sequence>
<name>A0A218WNV6_PUNGR</name>
<evidence type="ECO:0000313" key="2">
    <source>
        <dbReference type="EMBL" id="OWM74514.1"/>
    </source>
</evidence>
<feature type="region of interest" description="Disordered" evidence="1">
    <location>
        <begin position="61"/>
        <end position="99"/>
    </location>
</feature>
<dbReference type="EMBL" id="MTKT01003711">
    <property type="protein sequence ID" value="OWM74514.1"/>
    <property type="molecule type" value="Genomic_DNA"/>
</dbReference>
<dbReference type="AlphaFoldDB" id="A0A218WNV6"/>